<sequence>MQKDSYRDKAKSPDFSHGPASTTRDQGGARDFYEKIVVSPTGFIFETPLKYGFGLRNRMNQSQFKTRFS</sequence>
<accession>A0A396ZIE8</accession>
<feature type="region of interest" description="Disordered" evidence="1">
    <location>
        <begin position="1"/>
        <end position="30"/>
    </location>
</feature>
<evidence type="ECO:0000313" key="3">
    <source>
        <dbReference type="Proteomes" id="UP000265798"/>
    </source>
</evidence>
<organism evidence="2 3">
    <name type="scientific">Leptospira stimsonii</name>
    <dbReference type="NCBI Taxonomy" id="2202203"/>
    <lineage>
        <taxon>Bacteria</taxon>
        <taxon>Pseudomonadati</taxon>
        <taxon>Spirochaetota</taxon>
        <taxon>Spirochaetia</taxon>
        <taxon>Leptospirales</taxon>
        <taxon>Leptospiraceae</taxon>
        <taxon>Leptospira</taxon>
    </lineage>
</organism>
<proteinExistence type="predicted"/>
<dbReference type="EMBL" id="QHCT01000001">
    <property type="protein sequence ID" value="RHX92960.1"/>
    <property type="molecule type" value="Genomic_DNA"/>
</dbReference>
<dbReference type="AlphaFoldDB" id="A0A396ZIE8"/>
<gene>
    <name evidence="2" type="ORF">DLM75_07325</name>
</gene>
<evidence type="ECO:0000256" key="1">
    <source>
        <dbReference type="SAM" id="MobiDB-lite"/>
    </source>
</evidence>
<comment type="caution">
    <text evidence="2">The sequence shown here is derived from an EMBL/GenBank/DDBJ whole genome shotgun (WGS) entry which is preliminary data.</text>
</comment>
<name>A0A396ZIE8_9LEPT</name>
<reference evidence="3" key="1">
    <citation type="submission" date="2018-05" db="EMBL/GenBank/DDBJ databases">
        <title>Leptospira yasudae sp. nov. and Leptospira stimsonii sp. nov., two pathogenic species of the genus Leptospira isolated from environmental sources.</title>
        <authorList>
            <person name="Casanovas-Massana A."/>
            <person name="Hamond C."/>
            <person name="Santos L.A."/>
            <person name="Hacker K.P."/>
            <person name="Balassiano I."/>
            <person name="Medeiros M.A."/>
            <person name="Reis M.G."/>
            <person name="Ko A.I."/>
            <person name="Wunder E.A."/>
        </authorList>
    </citation>
    <scope>NUCLEOTIDE SEQUENCE [LARGE SCALE GENOMIC DNA]</scope>
    <source>
        <strain evidence="3">Yale</strain>
    </source>
</reference>
<protein>
    <submittedName>
        <fullName evidence="2">Uncharacterized protein</fullName>
    </submittedName>
</protein>
<dbReference type="Proteomes" id="UP000265798">
    <property type="component" value="Unassembled WGS sequence"/>
</dbReference>
<feature type="compositionally biased region" description="Basic and acidic residues" evidence="1">
    <location>
        <begin position="1"/>
        <end position="14"/>
    </location>
</feature>
<evidence type="ECO:0000313" key="2">
    <source>
        <dbReference type="EMBL" id="RHX92960.1"/>
    </source>
</evidence>